<dbReference type="SUPFAM" id="SSF50475">
    <property type="entry name" value="FMN-binding split barrel"/>
    <property type="match status" value="1"/>
</dbReference>
<dbReference type="PANTHER" id="PTHR34071:SF2">
    <property type="entry name" value="FLAVIN-NUCLEOTIDE-BINDING PROTEIN"/>
    <property type="match status" value="1"/>
</dbReference>
<evidence type="ECO:0000313" key="2">
    <source>
        <dbReference type="Proteomes" id="UP000660861"/>
    </source>
</evidence>
<dbReference type="EMBL" id="JACRTC010000001">
    <property type="protein sequence ID" value="MBC8569765.1"/>
    <property type="molecule type" value="Genomic_DNA"/>
</dbReference>
<dbReference type="RefSeq" id="WP_262396855.1">
    <property type="nucleotide sequence ID" value="NZ_JACRTC010000001.1"/>
</dbReference>
<dbReference type="InterPro" id="IPR024747">
    <property type="entry name" value="Pyridox_Oxase-rel"/>
</dbReference>
<dbReference type="AlphaFoldDB" id="A0A926E8D2"/>
<dbReference type="PANTHER" id="PTHR34071">
    <property type="entry name" value="5-NITROIMIDAZOLE ANTIBIOTICS RESISTANCE PROTEIN, NIMA-FAMILY-RELATED PROTEIN-RELATED"/>
    <property type="match status" value="1"/>
</dbReference>
<sequence>MRRREREVTDPATIRAILEECDVCHLGLVDDGRAYVVPLNFGYSLEDGELTLYFHCAKQGRKLDILRKNPQVSFAIDRPYRLITGPNACDYTMTFGSVLGEGTARIVEDPAEKRAMLFCLMRKFTREELPLPEKNLTGVTVIEVKAFSFTAKKNG</sequence>
<organism evidence="1 2">
    <name type="scientific">Zongyangia hominis</name>
    <dbReference type="NCBI Taxonomy" id="2763677"/>
    <lineage>
        <taxon>Bacteria</taxon>
        <taxon>Bacillati</taxon>
        <taxon>Bacillota</taxon>
        <taxon>Clostridia</taxon>
        <taxon>Eubacteriales</taxon>
        <taxon>Oscillospiraceae</taxon>
        <taxon>Zongyangia</taxon>
    </lineage>
</organism>
<proteinExistence type="predicted"/>
<dbReference type="InterPro" id="IPR012349">
    <property type="entry name" value="Split_barrel_FMN-bd"/>
</dbReference>
<gene>
    <name evidence="1" type="ORF">H8709_02860</name>
</gene>
<name>A0A926E8D2_9FIRM</name>
<accession>A0A926E8D2</accession>
<protein>
    <submittedName>
        <fullName evidence="1">Pyridoxamine 5'-phosphate oxidase family protein</fullName>
    </submittedName>
</protein>
<comment type="caution">
    <text evidence="1">The sequence shown here is derived from an EMBL/GenBank/DDBJ whole genome shotgun (WGS) entry which is preliminary data.</text>
</comment>
<keyword evidence="2" id="KW-1185">Reference proteome</keyword>
<dbReference type="Proteomes" id="UP000660861">
    <property type="component" value="Unassembled WGS sequence"/>
</dbReference>
<dbReference type="Gene3D" id="2.30.110.10">
    <property type="entry name" value="Electron Transport, Fmn-binding Protein, Chain A"/>
    <property type="match status" value="1"/>
</dbReference>
<reference evidence="1" key="1">
    <citation type="submission" date="2020-08" db="EMBL/GenBank/DDBJ databases">
        <title>Genome public.</title>
        <authorList>
            <person name="Liu C."/>
            <person name="Sun Q."/>
        </authorList>
    </citation>
    <scope>NUCLEOTIDE SEQUENCE</scope>
    <source>
        <strain evidence="1">NSJ-54</strain>
    </source>
</reference>
<dbReference type="Pfam" id="PF12900">
    <property type="entry name" value="Pyridox_ox_2"/>
    <property type="match status" value="1"/>
</dbReference>
<evidence type="ECO:0000313" key="1">
    <source>
        <dbReference type="EMBL" id="MBC8569765.1"/>
    </source>
</evidence>